<reference evidence="3 4" key="1">
    <citation type="submission" date="2015-04" db="EMBL/GenBank/DDBJ databases">
        <authorList>
            <consortium name="Pathogen Informatics"/>
        </authorList>
    </citation>
    <scope>NUCLEOTIDE SEQUENCE [LARGE SCALE GENOMIC DNA]</scope>
    <source>
        <strain evidence="3 4">SGS1</strain>
    </source>
</reference>
<dbReference type="OrthoDB" id="382551at2759"/>
<feature type="coiled-coil region" evidence="1">
    <location>
        <begin position="996"/>
        <end position="1023"/>
    </location>
</feature>
<dbReference type="GeneID" id="39736159"/>
<keyword evidence="1" id="KW-0175">Coiled coil</keyword>
<accession>A0A1J1H558</accession>
<feature type="compositionally biased region" description="Basic and acidic residues" evidence="2">
    <location>
        <begin position="412"/>
        <end position="429"/>
    </location>
</feature>
<gene>
    <name evidence="3" type="ORF">PRELSG_0914700</name>
</gene>
<evidence type="ECO:0000256" key="2">
    <source>
        <dbReference type="SAM" id="MobiDB-lite"/>
    </source>
</evidence>
<organism evidence="3 4">
    <name type="scientific">Plasmodium relictum</name>
    <dbReference type="NCBI Taxonomy" id="85471"/>
    <lineage>
        <taxon>Eukaryota</taxon>
        <taxon>Sar</taxon>
        <taxon>Alveolata</taxon>
        <taxon>Apicomplexa</taxon>
        <taxon>Aconoidasida</taxon>
        <taxon>Haemosporida</taxon>
        <taxon>Plasmodiidae</taxon>
        <taxon>Plasmodium</taxon>
        <taxon>Plasmodium (Haemamoeba)</taxon>
    </lineage>
</organism>
<dbReference type="Proteomes" id="UP000220158">
    <property type="component" value="Chromosome 9"/>
</dbReference>
<feature type="compositionally biased region" description="Low complexity" evidence="2">
    <location>
        <begin position="480"/>
        <end position="489"/>
    </location>
</feature>
<feature type="compositionally biased region" description="Acidic residues" evidence="2">
    <location>
        <begin position="465"/>
        <end position="477"/>
    </location>
</feature>
<dbReference type="OMA" id="HINNELN"/>
<keyword evidence="4" id="KW-1185">Reference proteome</keyword>
<proteinExistence type="predicted"/>
<dbReference type="RefSeq" id="XP_028533052.1">
    <property type="nucleotide sequence ID" value="XM_028676577.1"/>
</dbReference>
<feature type="region of interest" description="Disordered" evidence="2">
    <location>
        <begin position="458"/>
        <end position="509"/>
    </location>
</feature>
<evidence type="ECO:0000313" key="4">
    <source>
        <dbReference type="Proteomes" id="UP000220158"/>
    </source>
</evidence>
<dbReference type="EMBL" id="LN835304">
    <property type="protein sequence ID" value="CRH00047.1"/>
    <property type="molecule type" value="Genomic_DNA"/>
</dbReference>
<evidence type="ECO:0000256" key="1">
    <source>
        <dbReference type="SAM" id="Coils"/>
    </source>
</evidence>
<sequence>MGEAKNKFEITRNRSSTSIKENLLYSSDILKTSSNLLKNSLFEGNDKKNYVNHTFNKEKIINIYDLINTNDTLNENCSINNKDVIYNHSSNNHVLNKEFSNGMFYDKIMMSNKTCNSAVNNLQNNFRGNNLTNVVNSIKFEENANMKIPSILKNSPLYVLYPELNNIREKEGENKEKINDIENFNKNEFLGEVNDKKKLSNYLRDDLINNTLMRNKMYDYFELEKKNLIQIEGPNELSHKLLISKPNEASNVILNCYKNRYVTNNNNHINNELNTLNFLKKQKMPIVEKSERDSSIMHSTTPRKKNLLNKEVNEEEKISTKKEKELLISLIDTSNNTATVKTYDFKNNKEVKDNKNIFQIKKKPLKDVEVQTNEEELKKSTINVIDSDVENVYNILYKKKSDIQSNKAKNIHTSEKDNNNNNEFKNDNNEKIKQELLNDEKEKSGNLKYKISYNMTKQSDKSDVSIDDNCSDSDDDSDSGRNSNDSYSNDLKKNNAYKSEEDDDDKKNKKKLDIKEHIAHYSECMNFGVPYNFVNMINNKSSTFHKTPFIENVVSNDLKVGNMLNMNILNIDKNKKNWNSKEILKKNCFLKKLIPSTSNHSEITCIPHYIPMIQNNMNVHPPENHIDLYHNNLKYAYKNFIFPMNNQLKNTSLNKRFLPLLINKNFPSLLKSRRESRNKKKLYKLDKNFQKIKESEESTISEESKSEDEYEKSKIINNLLLKKLYISKEKELNEKKKFQDTFWSFLQNNDMLKERTRGKFNSLRNICYNDTEKENVLFLNKYRYYKGNYNKNINNMKNYFLDNNQKLYTKGFSNINYYSPIAQSNQIKNKLDPKKRKYSQPTYNENFRNQEKDAQRFVNFNENLNLSSFKEEKNDYLKEKKKKEFENKKALSKIHLNENFVILGNLKSSNKNILNKKKNISFNSHTSHPINKEIYNSSLSNNSEKRLRSFSYKNRLQKLNMLSKSIAPYKAVIKKNENILKEKNKEKYFNINKNDLKTEVENVDNEKRENWELNEQKDSEKGNYQKKLNDIKISYNMKNTLKNNYNSGEKYHITDKMISEKGADCISNKLSNFYNISHKDIVETENFNLRTYGNNLIDTVKLNNLNDNFSYKAVMSKDEDCTIEGGNEKKEKNLKSQILNNNETLNDHLMTYEKKYIYNKTDNLLRIKVNLKGTNEKTIIPSFNKDENKKIDNFDHFTFQDLNKNHENLGKNEKSAGEAISNQKSISILDETKGNFSNTEMNEIKTSENKINDIIRKSKDKKINEQFYYMKMYNKIYGFLNIKRIRFFFFFFYISKLKNIIYFNL</sequence>
<evidence type="ECO:0000313" key="3">
    <source>
        <dbReference type="EMBL" id="CRH00047.1"/>
    </source>
</evidence>
<feature type="region of interest" description="Disordered" evidence="2">
    <location>
        <begin position="406"/>
        <end position="429"/>
    </location>
</feature>
<name>A0A1J1H558_PLARL</name>
<protein>
    <submittedName>
        <fullName evidence="3">Uncharacterized protein</fullName>
    </submittedName>
</protein>
<dbReference type="VEuPathDB" id="PlasmoDB:PRELSG_0914700"/>
<dbReference type="KEGG" id="prel:PRELSG_0914700"/>